<feature type="transmembrane region" description="Helical" evidence="14">
    <location>
        <begin position="430"/>
        <end position="446"/>
    </location>
</feature>
<evidence type="ECO:0000256" key="10">
    <source>
        <dbReference type="ARBA" id="ARBA00022989"/>
    </source>
</evidence>
<dbReference type="Pfam" id="PF02518">
    <property type="entry name" value="HATPase_c"/>
    <property type="match status" value="1"/>
</dbReference>
<keyword evidence="5" id="KW-0808">Transferase</keyword>
<dbReference type="InterPro" id="IPR003018">
    <property type="entry name" value="GAF"/>
</dbReference>
<dbReference type="GO" id="GO:0000155">
    <property type="term" value="F:phosphorelay sensor kinase activity"/>
    <property type="evidence" value="ECO:0007669"/>
    <property type="project" value="InterPro"/>
</dbReference>
<dbReference type="InterPro" id="IPR025201">
    <property type="entry name" value="KdpD_TM"/>
</dbReference>
<dbReference type="SUPFAM" id="SSF55874">
    <property type="entry name" value="ATPase domain of HSP90 chaperone/DNA topoisomerase II/histidine kinase"/>
    <property type="match status" value="1"/>
</dbReference>
<evidence type="ECO:0000256" key="2">
    <source>
        <dbReference type="ARBA" id="ARBA00004141"/>
    </source>
</evidence>
<dbReference type="SMART" id="SM00388">
    <property type="entry name" value="HisKA"/>
    <property type="match status" value="1"/>
</dbReference>
<organism evidence="16">
    <name type="scientific">Oxalobacter aliiformigenes</name>
    <dbReference type="NCBI Taxonomy" id="2946593"/>
    <lineage>
        <taxon>Bacteria</taxon>
        <taxon>Pseudomonadati</taxon>
        <taxon>Pseudomonadota</taxon>
        <taxon>Betaproteobacteria</taxon>
        <taxon>Burkholderiales</taxon>
        <taxon>Oxalobacteraceae</taxon>
        <taxon>Oxalobacter</taxon>
    </lineage>
</organism>
<accession>A0A9E9LC59</accession>
<dbReference type="InterPro" id="IPR004358">
    <property type="entry name" value="Sig_transdc_His_kin-like_C"/>
</dbReference>
<comment type="catalytic activity">
    <reaction evidence="1">
        <text>ATP + protein L-histidine = ADP + protein N-phospho-L-histidine.</text>
        <dbReference type="EC" id="2.7.13.3"/>
    </reaction>
</comment>
<feature type="transmembrane region" description="Helical" evidence="14">
    <location>
        <begin position="483"/>
        <end position="503"/>
    </location>
</feature>
<dbReference type="Gene3D" id="3.40.50.300">
    <property type="entry name" value="P-loop containing nucleotide triphosphate hydrolases"/>
    <property type="match status" value="1"/>
</dbReference>
<protein>
    <recommendedName>
        <fullName evidence="3">histidine kinase</fullName>
        <ecNumber evidence="3">2.7.13.3</ecNumber>
    </recommendedName>
</protein>
<dbReference type="CDD" id="cd00075">
    <property type="entry name" value="HATPase"/>
    <property type="match status" value="1"/>
</dbReference>
<keyword evidence="9" id="KW-0067">ATP-binding</keyword>
<evidence type="ECO:0000256" key="14">
    <source>
        <dbReference type="SAM" id="Phobius"/>
    </source>
</evidence>
<dbReference type="GO" id="GO:0005886">
    <property type="term" value="C:plasma membrane"/>
    <property type="evidence" value="ECO:0007669"/>
    <property type="project" value="TreeGrafter"/>
</dbReference>
<dbReference type="InterPro" id="IPR029016">
    <property type="entry name" value="GAF-like_dom_sf"/>
</dbReference>
<dbReference type="GO" id="GO:0005737">
    <property type="term" value="C:cytoplasm"/>
    <property type="evidence" value="ECO:0007669"/>
    <property type="project" value="UniProtKB-ARBA"/>
</dbReference>
<comment type="subcellular location">
    <subcellularLocation>
        <location evidence="2">Membrane</location>
        <topology evidence="2">Multi-pass membrane protein</topology>
    </subcellularLocation>
</comment>
<dbReference type="SUPFAM" id="SSF47384">
    <property type="entry name" value="Homodimeric domain of signal transducing histidine kinase"/>
    <property type="match status" value="1"/>
</dbReference>
<feature type="transmembrane region" description="Helical" evidence="14">
    <location>
        <begin position="453"/>
        <end position="471"/>
    </location>
</feature>
<evidence type="ECO:0000256" key="12">
    <source>
        <dbReference type="ARBA" id="ARBA00023136"/>
    </source>
</evidence>
<dbReference type="SUPFAM" id="SSF55781">
    <property type="entry name" value="GAF domain-like"/>
    <property type="match status" value="1"/>
</dbReference>
<dbReference type="SMART" id="SM00387">
    <property type="entry name" value="HATPase_c"/>
    <property type="match status" value="1"/>
</dbReference>
<dbReference type="EMBL" id="CP098251">
    <property type="protein sequence ID" value="WAV91400.1"/>
    <property type="molecule type" value="Genomic_DNA"/>
</dbReference>
<dbReference type="GO" id="GO:0042802">
    <property type="term" value="F:identical protein binding"/>
    <property type="evidence" value="ECO:0007669"/>
    <property type="project" value="UniProtKB-ARBA"/>
</dbReference>
<evidence type="ECO:0000256" key="8">
    <source>
        <dbReference type="ARBA" id="ARBA00022777"/>
    </source>
</evidence>
<dbReference type="Gene3D" id="1.10.287.130">
    <property type="match status" value="1"/>
</dbReference>
<keyword evidence="7" id="KW-0547">Nucleotide-binding</keyword>
<dbReference type="Proteomes" id="UP001164819">
    <property type="component" value="Chromosome"/>
</dbReference>
<keyword evidence="11" id="KW-0902">Two-component regulatory system</keyword>
<evidence type="ECO:0000256" key="1">
    <source>
        <dbReference type="ARBA" id="ARBA00000085"/>
    </source>
</evidence>
<dbReference type="Pfam" id="PF13492">
    <property type="entry name" value="GAF_3"/>
    <property type="match status" value="1"/>
</dbReference>
<keyword evidence="8" id="KW-0418">Kinase</keyword>
<evidence type="ECO:0000313" key="16">
    <source>
        <dbReference type="EMBL" id="WAV91400.1"/>
    </source>
</evidence>
<dbReference type="InterPro" id="IPR003661">
    <property type="entry name" value="HisK_dim/P_dom"/>
</dbReference>
<dbReference type="InterPro" id="IPR038318">
    <property type="entry name" value="KdpD_sf"/>
</dbReference>
<dbReference type="PROSITE" id="PS50109">
    <property type="entry name" value="HIS_KIN"/>
    <property type="match status" value="1"/>
</dbReference>
<evidence type="ECO:0000256" key="11">
    <source>
        <dbReference type="ARBA" id="ARBA00023012"/>
    </source>
</evidence>
<dbReference type="SUPFAM" id="SSF52402">
    <property type="entry name" value="Adenine nucleotide alpha hydrolases-like"/>
    <property type="match status" value="1"/>
</dbReference>
<dbReference type="RefSeq" id="WP_269316036.1">
    <property type="nucleotide sequence ID" value="NZ_CP098251.1"/>
</dbReference>
<dbReference type="InterPro" id="IPR003594">
    <property type="entry name" value="HATPase_dom"/>
</dbReference>
<dbReference type="InterPro" id="IPR036097">
    <property type="entry name" value="HisK_dim/P_sf"/>
</dbReference>
<dbReference type="FunFam" id="3.40.50.300:FF:000483">
    <property type="entry name" value="Sensor histidine kinase KdpD"/>
    <property type="match status" value="1"/>
</dbReference>
<evidence type="ECO:0000256" key="3">
    <source>
        <dbReference type="ARBA" id="ARBA00012438"/>
    </source>
</evidence>
<reference evidence="16" key="1">
    <citation type="journal article" date="2022" name="Front. Microbiol.">
        <title>New perspectives on an old grouping: The genomic and phenotypic variability of Oxalobacter formigenes and the implications for calcium oxalate stone prevention.</title>
        <authorList>
            <person name="Chmiel J.A."/>
            <person name="Carr C."/>
            <person name="Stuivenberg G.A."/>
            <person name="Venema R."/>
            <person name="Chanyi R.M."/>
            <person name="Al K.F."/>
            <person name="Giguere D."/>
            <person name="Say H."/>
            <person name="Akouris P.P."/>
            <person name="Dominguez Romero S.A."/>
            <person name="Kwong A."/>
            <person name="Tai V."/>
            <person name="Koval S.F."/>
            <person name="Razvi H."/>
            <person name="Bjazevic J."/>
            <person name="Burton J.P."/>
        </authorList>
    </citation>
    <scope>NUCLEOTIDE SEQUENCE</scope>
    <source>
        <strain evidence="16">OxK</strain>
    </source>
</reference>
<keyword evidence="4" id="KW-0597">Phosphoprotein</keyword>
<dbReference type="PANTHER" id="PTHR45569:SF1">
    <property type="entry name" value="SENSOR PROTEIN KDPD"/>
    <property type="match status" value="1"/>
</dbReference>
<dbReference type="Gene3D" id="3.30.565.10">
    <property type="entry name" value="Histidine kinase-like ATPase, C-terminal domain"/>
    <property type="match status" value="1"/>
</dbReference>
<dbReference type="Gene3D" id="1.20.120.620">
    <property type="entry name" value="Backbone structure of the membrane domain of e. Coli histidine kinase receptor kdpd"/>
    <property type="match status" value="1"/>
</dbReference>
<dbReference type="InterPro" id="IPR036890">
    <property type="entry name" value="HATPase_C_sf"/>
</dbReference>
<dbReference type="GO" id="GO:0005524">
    <property type="term" value="F:ATP binding"/>
    <property type="evidence" value="ECO:0007669"/>
    <property type="project" value="UniProtKB-KW"/>
</dbReference>
<dbReference type="AlphaFoldDB" id="A0A9E9LC59"/>
<dbReference type="InterPro" id="IPR027417">
    <property type="entry name" value="P-loop_NTPase"/>
</dbReference>
<keyword evidence="10 14" id="KW-1133">Transmembrane helix</keyword>
<evidence type="ECO:0000256" key="7">
    <source>
        <dbReference type="ARBA" id="ARBA00022741"/>
    </source>
</evidence>
<gene>
    <name evidence="16" type="ORF">NB646_01135</name>
</gene>
<evidence type="ECO:0000256" key="6">
    <source>
        <dbReference type="ARBA" id="ARBA00022692"/>
    </source>
</evidence>
<dbReference type="FunFam" id="3.30.565.10:FF:000042">
    <property type="entry name" value="Two-component sensor histidine kinase KdpD"/>
    <property type="match status" value="1"/>
</dbReference>
<evidence type="ECO:0000256" key="13">
    <source>
        <dbReference type="ARBA" id="ARBA00057300"/>
    </source>
</evidence>
<proteinExistence type="predicted"/>
<dbReference type="InterPro" id="IPR005467">
    <property type="entry name" value="His_kinase_dom"/>
</dbReference>
<name>A0A9E9LC59_9BURK</name>
<keyword evidence="12 14" id="KW-0472">Membrane</keyword>
<evidence type="ECO:0000256" key="5">
    <source>
        <dbReference type="ARBA" id="ARBA00022679"/>
    </source>
</evidence>
<dbReference type="PANTHER" id="PTHR45569">
    <property type="entry name" value="SENSOR PROTEIN KDPD"/>
    <property type="match status" value="1"/>
</dbReference>
<dbReference type="InterPro" id="IPR003852">
    <property type="entry name" value="Sig_transdc_His_kinase_KdpD_N"/>
</dbReference>
<dbReference type="Pfam" id="PF02702">
    <property type="entry name" value="KdpD"/>
    <property type="match status" value="1"/>
</dbReference>
<evidence type="ECO:0000256" key="9">
    <source>
        <dbReference type="ARBA" id="ARBA00022840"/>
    </source>
</evidence>
<dbReference type="EC" id="2.7.13.3" evidence="3"/>
<dbReference type="Pfam" id="PF13493">
    <property type="entry name" value="DUF4118"/>
    <property type="match status" value="1"/>
</dbReference>
<keyword evidence="6 14" id="KW-0812">Transmembrane</keyword>
<dbReference type="CDD" id="cd00082">
    <property type="entry name" value="HisKA"/>
    <property type="match status" value="1"/>
</dbReference>
<evidence type="ECO:0000259" key="15">
    <source>
        <dbReference type="PROSITE" id="PS50109"/>
    </source>
</evidence>
<dbReference type="Pfam" id="PF00512">
    <property type="entry name" value="HisKA"/>
    <property type="match status" value="1"/>
</dbReference>
<dbReference type="Gene3D" id="3.30.450.40">
    <property type="match status" value="1"/>
</dbReference>
<comment type="function">
    <text evidence="13">Member of the two-component regulatory system KdpD/KdpE involved in the regulation of the kdp operon. KdpD may function as a membrane-associated protein kinase that phosphorylates KdpE in response to environmental signals.</text>
</comment>
<dbReference type="InterPro" id="IPR052023">
    <property type="entry name" value="Histidine_kinase_KdpD"/>
</dbReference>
<feature type="transmembrane region" description="Helical" evidence="14">
    <location>
        <begin position="404"/>
        <end position="424"/>
    </location>
</feature>
<sequence>MNDKRPNPDLLLKQVNADEIQATRGHLKIFFGASAGVGKTYAMLTAAHEALKQEIPLVMGIVETHGRTETARLTRDLPRLDLKKISYRGRVLDEFDLDAALSFGKSHPNALILVDELAHSNVPGSRHPKRWQDVEELLRAGIDVWTTMNVQHLESLNDIVSRITGILVRETVPDRIFDEAEEVIVIDLPPDELIQRLKQGKMYLPEQTLLASKNFFRKGNLLALRELTLRRTADRIDGEIQAYRLRNASTTVWPHRESLLACITPDAIGEKVIRSSARLASQLDVPWHAIYIESPSSLHENDNNIREKAVHLLKLASDLGATAVTQSASDVASGLIRYARDHNLSRLVLGRAPRKWYWPWKKSTAQKIEMQADDLDILQVSVPQQAVFHIPFLRMPSLPTKTEWKGYFATLLICAITTLFAIPFKETLELTNIVMFFLLAVAYIAVRYGRGSAILAAFVNVFLFDICFVPPKFSIAVSDAQFAITFAVMLVVALIIGQLTANLKMQSNAAIERERRVRSLYEMSRDLSAVLMIEQIADIAARFLHTEFGAKQALFIADDNDQLQKMSNATANPNIALVQWAYEHGLPAGLGTDTLPTSPCFVLPLKATMRLRGILAIEPGEKTVLGPEQHRLLDICASLLAISIERIHYLDVAQKTMVQVESERLRNSLLSAISHDLRTPLTALVGLADTLLMTKPEVSAEQKELLDAMRQSALRMNDLVSNLLDMAKLEAGTVHLNKQWQPLEEVVGSALSSCSAFLDKRPITVHLDGDLPLVNIDTVLIERVLVNILENASKYTPQYSPIEISGYRNGDQITLTIDDHGPGLPAGQENIIFEKFERGEKENATPGIGLGLAISKAIMKAHEGKISGESRPDGGARFTLIFPFLSPPEMKDDFPIREDS</sequence>
<evidence type="ECO:0000256" key="4">
    <source>
        <dbReference type="ARBA" id="ARBA00022553"/>
    </source>
</evidence>
<feature type="domain" description="Histidine kinase" evidence="15">
    <location>
        <begin position="672"/>
        <end position="886"/>
    </location>
</feature>
<dbReference type="PRINTS" id="PR00344">
    <property type="entry name" value="BCTRLSENSOR"/>
</dbReference>